<evidence type="ECO:0000313" key="6">
    <source>
        <dbReference type="Proteomes" id="UP001156140"/>
    </source>
</evidence>
<evidence type="ECO:0000259" key="4">
    <source>
        <dbReference type="PROSITE" id="PS51123"/>
    </source>
</evidence>
<feature type="domain" description="OmpA-like" evidence="4">
    <location>
        <begin position="117"/>
        <end position="255"/>
    </location>
</feature>
<feature type="transmembrane region" description="Helical" evidence="3">
    <location>
        <begin position="26"/>
        <end position="45"/>
    </location>
</feature>
<keyword evidence="1 3" id="KW-0472">Membrane</keyword>
<keyword evidence="6" id="KW-1185">Reference proteome</keyword>
<keyword evidence="3" id="KW-1133">Transmembrane helix</keyword>
<comment type="caution">
    <text evidence="5">The sequence shown here is derived from an EMBL/GenBank/DDBJ whole genome shotgun (WGS) entry which is preliminary data.</text>
</comment>
<dbReference type="Pfam" id="PF00691">
    <property type="entry name" value="OmpA"/>
    <property type="match status" value="1"/>
</dbReference>
<gene>
    <name evidence="5" type="ORF">ML536_06845</name>
</gene>
<dbReference type="CDD" id="cd07185">
    <property type="entry name" value="OmpA_C-like"/>
    <property type="match status" value="1"/>
</dbReference>
<dbReference type="Gene3D" id="3.30.1330.60">
    <property type="entry name" value="OmpA-like domain"/>
    <property type="match status" value="1"/>
</dbReference>
<dbReference type="PANTHER" id="PTHR30329:SF20">
    <property type="entry name" value="EXPORTED PROTEIN"/>
    <property type="match status" value="1"/>
</dbReference>
<keyword evidence="2" id="KW-0175">Coiled coil</keyword>
<dbReference type="Proteomes" id="UP001156140">
    <property type="component" value="Unassembled WGS sequence"/>
</dbReference>
<proteinExistence type="predicted"/>
<sequence length="288" mass="32414">MTDIGSAEIDHHAEEDENYFISMTDMMVGILFVFIILLMVFAMNFREQTDTSEEQIRRLEQVRDTANNVQIEVRKLQDQVETEISAAAAAADLTQNLLETLRDRLLAEGLEVTIDPRSGVLRLNEEAINFEVNSAGLTDTAAVNVDKLAMALATVLPLYSPENGTGPAYIETVFIEGHTDERGLPERNWELSTQRAVNTFWRLVQQQPYLRELKNRAGTPVLSAAGYADSRPIPGVAPSDYDRHRRIDLRFILDTDTSERLQGVIDLTHKMQEQLDHLQAAVEEANAF</sequence>
<reference evidence="5" key="1">
    <citation type="submission" date="2022-03" db="EMBL/GenBank/DDBJ databases">
        <title>The complete genome sequence of a Methyloterrigena soli.</title>
        <authorList>
            <person name="Zi Z."/>
        </authorList>
    </citation>
    <scope>NUCLEOTIDE SEQUENCE</scope>
    <source>
        <strain evidence="5">M48</strain>
    </source>
</reference>
<keyword evidence="3" id="KW-0812">Transmembrane</keyword>
<protein>
    <submittedName>
        <fullName evidence="5">OmpA family protein</fullName>
    </submittedName>
</protein>
<dbReference type="PANTHER" id="PTHR30329">
    <property type="entry name" value="STATOR ELEMENT OF FLAGELLAR MOTOR COMPLEX"/>
    <property type="match status" value="1"/>
</dbReference>
<evidence type="ECO:0000256" key="3">
    <source>
        <dbReference type="SAM" id="Phobius"/>
    </source>
</evidence>
<dbReference type="PROSITE" id="PS51123">
    <property type="entry name" value="OMPA_2"/>
    <property type="match status" value="1"/>
</dbReference>
<dbReference type="SUPFAM" id="SSF103088">
    <property type="entry name" value="OmpA-like"/>
    <property type="match status" value="1"/>
</dbReference>
<dbReference type="RefSeq" id="WP_281735382.1">
    <property type="nucleotide sequence ID" value="NZ_JAKETQ010000001.1"/>
</dbReference>
<accession>A0AA41QLT0</accession>
<dbReference type="InterPro" id="IPR050330">
    <property type="entry name" value="Bact_OuterMem_StrucFunc"/>
</dbReference>
<feature type="coiled-coil region" evidence="2">
    <location>
        <begin position="42"/>
        <end position="79"/>
    </location>
</feature>
<organism evidence="5 6">
    <name type="scientific">Paradevosia shaoguanensis</name>
    <dbReference type="NCBI Taxonomy" id="1335043"/>
    <lineage>
        <taxon>Bacteria</taxon>
        <taxon>Pseudomonadati</taxon>
        <taxon>Pseudomonadota</taxon>
        <taxon>Alphaproteobacteria</taxon>
        <taxon>Hyphomicrobiales</taxon>
        <taxon>Devosiaceae</taxon>
        <taxon>Paradevosia</taxon>
    </lineage>
</organism>
<evidence type="ECO:0000256" key="1">
    <source>
        <dbReference type="PROSITE-ProRule" id="PRU00473"/>
    </source>
</evidence>
<dbReference type="InterPro" id="IPR006665">
    <property type="entry name" value="OmpA-like"/>
</dbReference>
<dbReference type="EMBL" id="JALAZD010000001">
    <property type="protein sequence ID" value="MCI0126542.1"/>
    <property type="molecule type" value="Genomic_DNA"/>
</dbReference>
<dbReference type="AlphaFoldDB" id="A0AA41QLT0"/>
<dbReference type="InterPro" id="IPR036737">
    <property type="entry name" value="OmpA-like_sf"/>
</dbReference>
<evidence type="ECO:0000313" key="5">
    <source>
        <dbReference type="EMBL" id="MCI0126542.1"/>
    </source>
</evidence>
<evidence type="ECO:0000256" key="2">
    <source>
        <dbReference type="SAM" id="Coils"/>
    </source>
</evidence>
<name>A0AA41QLT0_9HYPH</name>
<dbReference type="GO" id="GO:0016020">
    <property type="term" value="C:membrane"/>
    <property type="evidence" value="ECO:0007669"/>
    <property type="project" value="UniProtKB-UniRule"/>
</dbReference>